<dbReference type="Gene3D" id="3.30.1370.10">
    <property type="entry name" value="K Homology domain, type 1"/>
    <property type="match status" value="3"/>
</dbReference>
<dbReference type="PROSITE" id="PS50011">
    <property type="entry name" value="PROTEIN_KINASE_DOM"/>
    <property type="match status" value="1"/>
</dbReference>
<dbReference type="InterPro" id="IPR011009">
    <property type="entry name" value="Kinase-like_dom_sf"/>
</dbReference>
<dbReference type="Proteomes" id="UP001556367">
    <property type="component" value="Unassembled WGS sequence"/>
</dbReference>
<dbReference type="PROSITE" id="PS50084">
    <property type="entry name" value="KH_TYPE_1"/>
    <property type="match status" value="3"/>
</dbReference>
<comment type="caution">
    <text evidence="7">The sequence shown here is derived from an EMBL/GenBank/DDBJ whole genome shotgun (WGS) entry which is preliminary data.</text>
</comment>
<dbReference type="EMBL" id="JASNQZ010000001">
    <property type="protein sequence ID" value="KAL0960608.1"/>
    <property type="molecule type" value="Genomic_DNA"/>
</dbReference>
<sequence>MDDITHQPDNNLVNIGERFEVIRSRAKIIGFRRQLRRIISVSKHFGNYLCQQSKSDGLKLEFAEYIKDFEAKSLKWSSVEFRHGLAIFRLQVDELSTKIKSMLAKAEYSEFRELNFDVEAAKDWEDIIPQLEAAVTESFPDHCRHLQGDEAEAMMVVLQKMLDCTAPEMKTTPSRNHAFRSLKILATIRGEFVLTDILCVADLREVASGGYGIVYSGTCNKQRVAVKKMRVSHDEENESKAFRREVLHWRQLSVHSHPNIMPLLGLTSANMKSSDMIMPWCDNGHLLQYVNGLEKEGLIVNRAQLLVGTCQGLEFLHNHIPQVIHSDLKCANVMVSADGTPLLSDFGVAASRGGGASLTSMKDHTGGTLNWMAVELFSLSVDRPIAEMAEKTIDHEQVALKVTTFSDIWSFAMLMLELFTGMMPFPNSRGAGVVVLLQDGKRPEPPSAEARIKGLHNKLWKLMYQCWKTDPGQRPSLEELRAVLERSAAARAQLKAIEPSKNVIEAHLSIPPGARGLVVGKNGHHIRRLQSEYAVNIKVDATRVTVTGYDQCRLKAACDEIKERIGVDTVTRTLPVNSEIHPALIGERGIHIRHFQDKYDVHVRFEGEEAKIRGNEAQVESAIRELAMLAQKTSLEWKFTADGRLAQRLQHEKPRFLRDFSLGAMYIAPANDLSATSQQLITLKGTRAALNKTRAEIDLLRELLSKEFQLELSVKSEFVGRIVGPHWDNWDKLVTRCGGPSDRALQKDIIDIARAEDTTTITLRSTEKELLYELAAKIQQEVPNVYGVRISRRHHRHIRSAIGDIERETSTSIFCPSHPGYADCGDPMNWGRMQEAHPGLVDVDVIKVIACSPNAFFDARNKLKDLVQSLYPKQVTLSVPSKYRHALFNAIRPHLEDLKVDLDENPKRWEAEYQPFIQQDPLEVQGFSWDLVERYNTYDTASENWTLRATTSDSLHKAKALVRSECNRVALKDHAGYLSAPSSSRFGLLVGPNAENLLRLQQESDTIIQIPPKDSSTNTIVIFGSAKAVLKAKQIIVAILCGHARPREF</sequence>
<evidence type="ECO:0000313" key="8">
    <source>
        <dbReference type="Proteomes" id="UP001556367"/>
    </source>
</evidence>
<feature type="domain" description="Protein kinase" evidence="6">
    <location>
        <begin position="200"/>
        <end position="484"/>
    </location>
</feature>
<dbReference type="SMART" id="SM00322">
    <property type="entry name" value="KH"/>
    <property type="match status" value="3"/>
</dbReference>
<evidence type="ECO:0000313" key="7">
    <source>
        <dbReference type="EMBL" id="KAL0960608.1"/>
    </source>
</evidence>
<organism evidence="7 8">
    <name type="scientific">Hohenbuehelia grisea</name>
    <dbReference type="NCBI Taxonomy" id="104357"/>
    <lineage>
        <taxon>Eukaryota</taxon>
        <taxon>Fungi</taxon>
        <taxon>Dikarya</taxon>
        <taxon>Basidiomycota</taxon>
        <taxon>Agaricomycotina</taxon>
        <taxon>Agaricomycetes</taxon>
        <taxon>Agaricomycetidae</taxon>
        <taxon>Agaricales</taxon>
        <taxon>Pleurotineae</taxon>
        <taxon>Pleurotaceae</taxon>
        <taxon>Hohenbuehelia</taxon>
    </lineage>
</organism>
<dbReference type="InterPro" id="IPR008271">
    <property type="entry name" value="Ser/Thr_kinase_AS"/>
</dbReference>
<dbReference type="InterPro" id="IPR001245">
    <property type="entry name" value="Ser-Thr/Tyr_kinase_cat_dom"/>
</dbReference>
<dbReference type="Pfam" id="PF00013">
    <property type="entry name" value="KH_1"/>
    <property type="match status" value="3"/>
</dbReference>
<gene>
    <name evidence="7" type="ORF">HGRIS_005640</name>
</gene>
<keyword evidence="3" id="KW-0418">Kinase</keyword>
<keyword evidence="5" id="KW-0694">RNA-binding</keyword>
<dbReference type="Pfam" id="PF07714">
    <property type="entry name" value="PK_Tyr_Ser-Thr"/>
    <property type="match status" value="1"/>
</dbReference>
<keyword evidence="4" id="KW-0067">ATP-binding</keyword>
<name>A0ABR3JZA3_9AGAR</name>
<evidence type="ECO:0000256" key="3">
    <source>
        <dbReference type="ARBA" id="ARBA00022777"/>
    </source>
</evidence>
<dbReference type="SUPFAM" id="SSF56112">
    <property type="entry name" value="Protein kinase-like (PK-like)"/>
    <property type="match status" value="1"/>
</dbReference>
<accession>A0ABR3JZA3</accession>
<keyword evidence="2" id="KW-0547">Nucleotide-binding</keyword>
<proteinExistence type="predicted"/>
<dbReference type="Gene3D" id="1.10.510.10">
    <property type="entry name" value="Transferase(Phosphotransferase) domain 1"/>
    <property type="match status" value="1"/>
</dbReference>
<evidence type="ECO:0000259" key="6">
    <source>
        <dbReference type="PROSITE" id="PS50011"/>
    </source>
</evidence>
<dbReference type="InterPro" id="IPR036612">
    <property type="entry name" value="KH_dom_type_1_sf"/>
</dbReference>
<evidence type="ECO:0000256" key="5">
    <source>
        <dbReference type="PROSITE-ProRule" id="PRU00117"/>
    </source>
</evidence>
<keyword evidence="8" id="KW-1185">Reference proteome</keyword>
<evidence type="ECO:0000256" key="4">
    <source>
        <dbReference type="ARBA" id="ARBA00022840"/>
    </source>
</evidence>
<keyword evidence="1" id="KW-0808">Transferase</keyword>
<dbReference type="InterPro" id="IPR004087">
    <property type="entry name" value="KH_dom"/>
</dbReference>
<evidence type="ECO:0000256" key="2">
    <source>
        <dbReference type="ARBA" id="ARBA00022741"/>
    </source>
</evidence>
<dbReference type="SMART" id="SM00220">
    <property type="entry name" value="S_TKc"/>
    <property type="match status" value="1"/>
</dbReference>
<dbReference type="PANTHER" id="PTHR44329">
    <property type="entry name" value="SERINE/THREONINE-PROTEIN KINASE TNNI3K-RELATED"/>
    <property type="match status" value="1"/>
</dbReference>
<dbReference type="PANTHER" id="PTHR44329:SF288">
    <property type="entry name" value="MITOGEN-ACTIVATED PROTEIN KINASE KINASE KINASE 20"/>
    <property type="match status" value="1"/>
</dbReference>
<dbReference type="PROSITE" id="PS00108">
    <property type="entry name" value="PROTEIN_KINASE_ST"/>
    <property type="match status" value="1"/>
</dbReference>
<reference evidence="8" key="1">
    <citation type="submission" date="2024-06" db="EMBL/GenBank/DDBJ databases">
        <title>Multi-omics analyses provide insights into the biosynthesis of the anticancer antibiotic pleurotin in Hohenbuehelia grisea.</title>
        <authorList>
            <person name="Weaver J.A."/>
            <person name="Alberti F."/>
        </authorList>
    </citation>
    <scope>NUCLEOTIDE SEQUENCE [LARGE SCALE GENOMIC DNA]</scope>
    <source>
        <strain evidence="8">T-177</strain>
    </source>
</reference>
<dbReference type="InterPro" id="IPR004088">
    <property type="entry name" value="KH_dom_type_1"/>
</dbReference>
<protein>
    <recommendedName>
        <fullName evidence="6">Protein kinase domain-containing protein</fullName>
    </recommendedName>
</protein>
<evidence type="ECO:0000256" key="1">
    <source>
        <dbReference type="ARBA" id="ARBA00022679"/>
    </source>
</evidence>
<dbReference type="InterPro" id="IPR051681">
    <property type="entry name" value="Ser/Thr_Kinases-Pseudokinases"/>
</dbReference>
<dbReference type="SUPFAM" id="SSF54791">
    <property type="entry name" value="Eukaryotic type KH-domain (KH-domain type I)"/>
    <property type="match status" value="3"/>
</dbReference>
<dbReference type="InterPro" id="IPR000719">
    <property type="entry name" value="Prot_kinase_dom"/>
</dbReference>